<dbReference type="RefSeq" id="WP_084498910.1">
    <property type="nucleotide sequence ID" value="NZ_JAAXOS010000015.1"/>
</dbReference>
<keyword evidence="1" id="KW-0732">Signal</keyword>
<protein>
    <submittedName>
        <fullName evidence="3">Prolyl oligopeptidase family serine peptidase</fullName>
    </submittedName>
</protein>
<gene>
    <name evidence="3" type="ORF">HGB38_27715</name>
</gene>
<dbReference type="GO" id="GO:0006508">
    <property type="term" value="P:proteolysis"/>
    <property type="evidence" value="ECO:0007669"/>
    <property type="project" value="InterPro"/>
</dbReference>
<accession>A0A7X6L8T6</accession>
<dbReference type="Gene3D" id="3.40.50.1820">
    <property type="entry name" value="alpha/beta hydrolase"/>
    <property type="match status" value="1"/>
</dbReference>
<keyword evidence="4" id="KW-1185">Reference proteome</keyword>
<dbReference type="Pfam" id="PF00326">
    <property type="entry name" value="Peptidase_S9"/>
    <property type="match status" value="1"/>
</dbReference>
<comment type="caution">
    <text evidence="3">The sequence shown here is derived from an EMBL/GenBank/DDBJ whole genome shotgun (WGS) entry which is preliminary data.</text>
</comment>
<dbReference type="InterPro" id="IPR001375">
    <property type="entry name" value="Peptidase_S9_cat"/>
</dbReference>
<evidence type="ECO:0000313" key="4">
    <source>
        <dbReference type="Proteomes" id="UP000540698"/>
    </source>
</evidence>
<reference evidence="3 4" key="1">
    <citation type="submission" date="2020-04" db="EMBL/GenBank/DDBJ databases">
        <title>MicrobeNet Type strains.</title>
        <authorList>
            <person name="Nicholson A.C."/>
        </authorList>
    </citation>
    <scope>NUCLEOTIDE SEQUENCE [LARGE SCALE GENOMIC DNA]</scope>
    <source>
        <strain evidence="3 4">DSM 44956</strain>
    </source>
</reference>
<dbReference type="GO" id="GO:0008236">
    <property type="term" value="F:serine-type peptidase activity"/>
    <property type="evidence" value="ECO:0007669"/>
    <property type="project" value="InterPro"/>
</dbReference>
<evidence type="ECO:0000256" key="1">
    <source>
        <dbReference type="SAM" id="SignalP"/>
    </source>
</evidence>
<evidence type="ECO:0000313" key="3">
    <source>
        <dbReference type="EMBL" id="NKY29969.1"/>
    </source>
</evidence>
<dbReference type="InterPro" id="IPR029058">
    <property type="entry name" value="AB_hydrolase_fold"/>
</dbReference>
<proteinExistence type="predicted"/>
<feature type="chain" id="PRO_5039480571" evidence="1">
    <location>
        <begin position="24"/>
        <end position="333"/>
    </location>
</feature>
<name>A0A7X6L8T6_9NOCA</name>
<dbReference type="EMBL" id="JAAXOS010000015">
    <property type="protein sequence ID" value="NKY29969.1"/>
    <property type="molecule type" value="Genomic_DNA"/>
</dbReference>
<sequence length="333" mass="34965">MRRAHPVLLLCCALAGVLVTTIAAAPRVSAGPACATGVTVRPVSLTVDGEEATGRVYEPYRCAEGDVTPEALVVAVHGHDGSSADFAGYLESIARRTSTPILSMDLRSADSRWRTGEWNLWAGRRDIVAATAWYRQVHASITRTVLWGWSQGGITSGLAAAHGPRGMFDYWVDNYGPADDFTMWLGAVAVDPALPAQIERDAGGCPPTACPLAYAERSPALLAARMDVRRAFLVHGTADDVVPYATSVEMRAGLAAAGKPTSMYTVVTGRDLNGRVAPGDHSVGPAFFEGGCVVERLLLGTEPVDGPDRDYLVDVAHGVVTAPPAPAGAKCAA</sequence>
<dbReference type="Proteomes" id="UP000540698">
    <property type="component" value="Unassembled WGS sequence"/>
</dbReference>
<dbReference type="SUPFAM" id="SSF53474">
    <property type="entry name" value="alpha/beta-Hydrolases"/>
    <property type="match status" value="1"/>
</dbReference>
<dbReference type="AlphaFoldDB" id="A0A7X6L8T6"/>
<evidence type="ECO:0000259" key="2">
    <source>
        <dbReference type="Pfam" id="PF00326"/>
    </source>
</evidence>
<organism evidence="3 4">
    <name type="scientific">Nocardia gamkensis</name>
    <dbReference type="NCBI Taxonomy" id="352869"/>
    <lineage>
        <taxon>Bacteria</taxon>
        <taxon>Bacillati</taxon>
        <taxon>Actinomycetota</taxon>
        <taxon>Actinomycetes</taxon>
        <taxon>Mycobacteriales</taxon>
        <taxon>Nocardiaceae</taxon>
        <taxon>Nocardia</taxon>
    </lineage>
</organism>
<feature type="domain" description="Peptidase S9 prolyl oligopeptidase catalytic" evidence="2">
    <location>
        <begin position="125"/>
        <end position="265"/>
    </location>
</feature>
<feature type="signal peptide" evidence="1">
    <location>
        <begin position="1"/>
        <end position="23"/>
    </location>
</feature>